<protein>
    <submittedName>
        <fullName evidence="2">Uncharacterized protein</fullName>
    </submittedName>
</protein>
<dbReference type="AlphaFoldDB" id="A0A1G8ZR35"/>
<dbReference type="EMBL" id="FNFC01000029">
    <property type="protein sequence ID" value="SDK16630.1"/>
    <property type="molecule type" value="Genomic_DNA"/>
</dbReference>
<keyword evidence="1" id="KW-0472">Membrane</keyword>
<dbReference type="InterPro" id="IPR058927">
    <property type="entry name" value="OB_2TM"/>
</dbReference>
<evidence type="ECO:0000313" key="2">
    <source>
        <dbReference type="EMBL" id="SDK16630.1"/>
    </source>
</evidence>
<name>A0A1G8ZR35_9EURY</name>
<organism evidence="2 3">
    <name type="scientific">Halovenus aranensis</name>
    <dbReference type="NCBI Taxonomy" id="890420"/>
    <lineage>
        <taxon>Archaea</taxon>
        <taxon>Methanobacteriati</taxon>
        <taxon>Methanobacteriota</taxon>
        <taxon>Stenosarchaea group</taxon>
        <taxon>Halobacteria</taxon>
        <taxon>Halobacteriales</taxon>
        <taxon>Haloarculaceae</taxon>
        <taxon>Halovenus</taxon>
    </lineage>
</organism>
<reference evidence="2 3" key="1">
    <citation type="submission" date="2016-10" db="EMBL/GenBank/DDBJ databases">
        <authorList>
            <person name="de Groot N.N."/>
        </authorList>
    </citation>
    <scope>NUCLEOTIDE SEQUENCE [LARGE SCALE GENOMIC DNA]</scope>
    <source>
        <strain evidence="2 3">IBRC-M10015</strain>
    </source>
</reference>
<gene>
    <name evidence="2" type="ORF">SAMN05216226_12911</name>
</gene>
<proteinExistence type="predicted"/>
<evidence type="ECO:0000313" key="3">
    <source>
        <dbReference type="Proteomes" id="UP000198856"/>
    </source>
</evidence>
<dbReference type="STRING" id="890420.SAMN05216226_12911"/>
<evidence type="ECO:0000256" key="1">
    <source>
        <dbReference type="SAM" id="Phobius"/>
    </source>
</evidence>
<accession>A0A1G8ZR35</accession>
<keyword evidence="3" id="KW-1185">Reference proteome</keyword>
<keyword evidence="1" id="KW-0812">Transmembrane</keyword>
<dbReference type="Proteomes" id="UP000198856">
    <property type="component" value="Unassembled WGS sequence"/>
</dbReference>
<sequence length="179" mass="19853">MVRSVIRPSAVLGLLFVLSTLFVFYGVGVGQPNGPPFDTDDIADDSAALIGEQVETSGTVVETNPVVIEAEIDDGRTIKLTIENVPTVEPGETLLVTGELVDERIIGANTERTVVRKPWEVTYMYTISIIGAILVAARIANQWRFRPQEFVFEPRERTLFDRYVRGRSGRHDPGDEYDG</sequence>
<keyword evidence="1" id="KW-1133">Transmembrane helix</keyword>
<feature type="transmembrane region" description="Helical" evidence="1">
    <location>
        <begin position="122"/>
        <end position="140"/>
    </location>
</feature>
<dbReference type="Pfam" id="PF26045">
    <property type="entry name" value="OB_2TM_halo"/>
    <property type="match status" value="1"/>
</dbReference>